<sequence>MWSHGEHWLRGEFIGEGSFGSVFLATPKKRRRGEFSRMVNLPAVMAVKSAKVSASESIEHEAEVLFEIKGCPFVIERFGEETTTTDKGDKVYNLLLEFASGGNP</sequence>
<feature type="domain" description="Protein kinase" evidence="1">
    <location>
        <begin position="8"/>
        <end position="104"/>
    </location>
</feature>
<dbReference type="EMBL" id="PJQY01000405">
    <property type="protein sequence ID" value="PQQ11276.1"/>
    <property type="molecule type" value="Genomic_DNA"/>
</dbReference>
<protein>
    <submittedName>
        <fullName evidence="2">Mitogen-activated protein kinase kinase kinase ANP1-like</fullName>
    </submittedName>
</protein>
<keyword evidence="2" id="KW-0808">Transferase</keyword>
<accession>A0A315AAS3</accession>
<dbReference type="GO" id="GO:0007165">
    <property type="term" value="P:signal transduction"/>
    <property type="evidence" value="ECO:0007669"/>
    <property type="project" value="TreeGrafter"/>
</dbReference>
<gene>
    <name evidence="2" type="ORF">Pyn_02138</name>
</gene>
<comment type="caution">
    <text evidence="2">The sequence shown here is derived from an EMBL/GenBank/DDBJ whole genome shotgun (WGS) entry which is preliminary data.</text>
</comment>
<dbReference type="PANTHER" id="PTHR48011:SF56">
    <property type="entry name" value="PROTEIN KINASE DOMAIN-CONTAINING PROTEIN"/>
    <property type="match status" value="1"/>
</dbReference>
<dbReference type="OrthoDB" id="1150876at2759"/>
<dbReference type="Proteomes" id="UP000250321">
    <property type="component" value="Unassembled WGS sequence"/>
</dbReference>
<dbReference type="GO" id="GO:0005524">
    <property type="term" value="F:ATP binding"/>
    <property type="evidence" value="ECO:0007669"/>
    <property type="project" value="InterPro"/>
</dbReference>
<dbReference type="AlphaFoldDB" id="A0A315AAS3"/>
<keyword evidence="3" id="KW-1185">Reference proteome</keyword>
<dbReference type="Gene3D" id="1.10.510.10">
    <property type="entry name" value="Transferase(Phosphotransferase) domain 1"/>
    <property type="match status" value="1"/>
</dbReference>
<name>A0A315AAS3_PRUYE</name>
<organism evidence="2 3">
    <name type="scientific">Prunus yedoensis var. nudiflora</name>
    <dbReference type="NCBI Taxonomy" id="2094558"/>
    <lineage>
        <taxon>Eukaryota</taxon>
        <taxon>Viridiplantae</taxon>
        <taxon>Streptophyta</taxon>
        <taxon>Embryophyta</taxon>
        <taxon>Tracheophyta</taxon>
        <taxon>Spermatophyta</taxon>
        <taxon>Magnoliopsida</taxon>
        <taxon>eudicotyledons</taxon>
        <taxon>Gunneridae</taxon>
        <taxon>Pentapetalae</taxon>
        <taxon>rosids</taxon>
        <taxon>fabids</taxon>
        <taxon>Rosales</taxon>
        <taxon>Rosaceae</taxon>
        <taxon>Amygdaloideae</taxon>
        <taxon>Amygdaleae</taxon>
        <taxon>Prunus</taxon>
    </lineage>
</organism>
<proteinExistence type="predicted"/>
<dbReference type="STRING" id="2094558.A0A315AAS3"/>
<keyword evidence="2" id="KW-0418">Kinase</keyword>
<evidence type="ECO:0000313" key="3">
    <source>
        <dbReference type="Proteomes" id="UP000250321"/>
    </source>
</evidence>
<dbReference type="PANTHER" id="PTHR48011">
    <property type="entry name" value="CCR4-NOT TRANSCRIPTIONAL COMPLEX SUBUNIT CAF120-RELATED"/>
    <property type="match status" value="1"/>
</dbReference>
<dbReference type="SUPFAM" id="SSF56112">
    <property type="entry name" value="Protein kinase-like (PK-like)"/>
    <property type="match status" value="1"/>
</dbReference>
<reference evidence="2 3" key="1">
    <citation type="submission" date="2018-02" db="EMBL/GenBank/DDBJ databases">
        <title>Draft genome of wild Prunus yedoensis var. nudiflora.</title>
        <authorList>
            <person name="Baek S."/>
            <person name="Kim J.-H."/>
            <person name="Choi K."/>
            <person name="Kim G.-B."/>
            <person name="Cho A."/>
            <person name="Jang H."/>
            <person name="Shin C.-H."/>
            <person name="Yu H.-J."/>
            <person name="Mun J.-H."/>
        </authorList>
    </citation>
    <scope>NUCLEOTIDE SEQUENCE [LARGE SCALE GENOMIC DNA]</scope>
    <source>
        <strain evidence="3">cv. Jeju island</strain>
        <tissue evidence="2">Leaf</tissue>
    </source>
</reference>
<evidence type="ECO:0000259" key="1">
    <source>
        <dbReference type="PROSITE" id="PS50011"/>
    </source>
</evidence>
<dbReference type="PROSITE" id="PS50011">
    <property type="entry name" value="PROTEIN_KINASE_DOM"/>
    <property type="match status" value="1"/>
</dbReference>
<dbReference type="InterPro" id="IPR000719">
    <property type="entry name" value="Prot_kinase_dom"/>
</dbReference>
<evidence type="ECO:0000313" key="2">
    <source>
        <dbReference type="EMBL" id="PQQ11276.1"/>
    </source>
</evidence>
<dbReference type="InterPro" id="IPR011009">
    <property type="entry name" value="Kinase-like_dom_sf"/>
</dbReference>
<dbReference type="InterPro" id="IPR052751">
    <property type="entry name" value="Plant_MAPKKK"/>
</dbReference>
<dbReference type="GO" id="GO:0004672">
    <property type="term" value="F:protein kinase activity"/>
    <property type="evidence" value="ECO:0007669"/>
    <property type="project" value="InterPro"/>
</dbReference>